<dbReference type="OrthoDB" id="6133115at2759"/>
<keyword evidence="3" id="KW-0346">Stress response</keyword>
<dbReference type="PANTHER" id="PTHR32263:SF16">
    <property type="entry name" value="INACTIVE POLY [ADP-RIBOSE] POLYMERASE SRO3-RELATED"/>
    <property type="match status" value="1"/>
</dbReference>
<feature type="domain" description="PARP catalytic" evidence="5">
    <location>
        <begin position="23"/>
        <end position="247"/>
    </location>
</feature>
<evidence type="ECO:0008006" key="9">
    <source>
        <dbReference type="Google" id="ProtNLM"/>
    </source>
</evidence>
<feature type="domain" description="RST" evidence="6">
    <location>
        <begin position="243"/>
        <end position="310"/>
    </location>
</feature>
<comment type="caution">
    <text evidence="7">The sequence shown here is derived from an EMBL/GenBank/DDBJ whole genome shotgun (WGS) entry which is preliminary data.</text>
</comment>
<sequence>MMMAAQVEDQEPVTGLDNGEVIDSFSGNTDSGASTILLREDSQEYDVLKKCFLAGMGPLASETTIVAMRKNSPASNRVTTRARFTASRVFTEAMKRKNGGDANVKLGWYSGSKPEIQNILFYGFSISQIQKSQNDVRSHGVGIHLVHHLLSLPAALVCEADEEGIKHLLLCRVILGKPEKIFAGSRQWYPSSREFDSGVDNLQIPRKYVIWSSTMNSYILPSYVVSFKSSRPRGNIRGGGGLGRVRSPCVSFTVLFSLLVKSLDAPRMHAVLRAYEDFRKGKVRRWELIRRMREVVGDELLVGIIKNQSG</sequence>
<protein>
    <recommendedName>
        <fullName evidence="9">Poly [ADP-ribose] polymerase</fullName>
    </recommendedName>
</protein>
<dbReference type="Proteomes" id="UP000467841">
    <property type="component" value="Unassembled WGS sequence"/>
</dbReference>
<dbReference type="Pfam" id="PF12174">
    <property type="entry name" value="RST"/>
    <property type="match status" value="1"/>
</dbReference>
<dbReference type="PROSITE" id="PS51879">
    <property type="entry name" value="RST"/>
    <property type="match status" value="1"/>
</dbReference>
<reference evidence="7" key="1">
    <citation type="submission" date="2020-01" db="EMBL/GenBank/DDBJ databases">
        <authorList>
            <person name="Mishra B."/>
        </authorList>
    </citation>
    <scope>NUCLEOTIDE SEQUENCE [LARGE SCALE GENOMIC DNA]</scope>
</reference>
<evidence type="ECO:0000256" key="3">
    <source>
        <dbReference type="ARBA" id="ARBA00023016"/>
    </source>
</evidence>
<evidence type="ECO:0000259" key="6">
    <source>
        <dbReference type="PROSITE" id="PS51879"/>
    </source>
</evidence>
<comment type="subcellular location">
    <subcellularLocation>
        <location evidence="1">Nucleus</location>
    </subcellularLocation>
</comment>
<evidence type="ECO:0000259" key="5">
    <source>
        <dbReference type="PROSITE" id="PS51059"/>
    </source>
</evidence>
<evidence type="ECO:0000256" key="1">
    <source>
        <dbReference type="ARBA" id="ARBA00004123"/>
    </source>
</evidence>
<dbReference type="SUPFAM" id="SSF56399">
    <property type="entry name" value="ADP-ribosylation"/>
    <property type="match status" value="1"/>
</dbReference>
<dbReference type="AlphaFoldDB" id="A0A6D2HEE8"/>
<dbReference type="GO" id="GO:0003950">
    <property type="term" value="F:NAD+ poly-ADP-ribosyltransferase activity"/>
    <property type="evidence" value="ECO:0007669"/>
    <property type="project" value="InterPro"/>
</dbReference>
<gene>
    <name evidence="7" type="ORF">MERR_LOCUS1575</name>
</gene>
<accession>A0A6D2HEE8</accession>
<dbReference type="PANTHER" id="PTHR32263">
    <property type="entry name" value="INACTIVE POLY [ADP-RIBOSE] POLYMERASE SRO4-RELATED"/>
    <property type="match status" value="1"/>
</dbReference>
<keyword evidence="2" id="KW-0217">Developmental protein</keyword>
<dbReference type="InterPro" id="IPR044964">
    <property type="entry name" value="RCD1/SRO1-5"/>
</dbReference>
<evidence type="ECO:0000313" key="7">
    <source>
        <dbReference type="EMBL" id="CAA7014341.1"/>
    </source>
</evidence>
<keyword evidence="4" id="KW-0539">Nucleus</keyword>
<dbReference type="InterPro" id="IPR012317">
    <property type="entry name" value="Poly(ADP-ribose)pol_cat_dom"/>
</dbReference>
<keyword evidence="8" id="KW-1185">Reference proteome</keyword>
<dbReference type="PROSITE" id="PS51059">
    <property type="entry name" value="PARP_CATALYTIC"/>
    <property type="match status" value="1"/>
</dbReference>
<dbReference type="InterPro" id="IPR022003">
    <property type="entry name" value="RST"/>
</dbReference>
<name>A0A6D2HEE8_9BRAS</name>
<dbReference type="GO" id="GO:0005634">
    <property type="term" value="C:nucleus"/>
    <property type="evidence" value="ECO:0007669"/>
    <property type="project" value="UniProtKB-SubCell"/>
</dbReference>
<proteinExistence type="predicted"/>
<organism evidence="7 8">
    <name type="scientific">Microthlaspi erraticum</name>
    <dbReference type="NCBI Taxonomy" id="1685480"/>
    <lineage>
        <taxon>Eukaryota</taxon>
        <taxon>Viridiplantae</taxon>
        <taxon>Streptophyta</taxon>
        <taxon>Embryophyta</taxon>
        <taxon>Tracheophyta</taxon>
        <taxon>Spermatophyta</taxon>
        <taxon>Magnoliopsida</taxon>
        <taxon>eudicotyledons</taxon>
        <taxon>Gunneridae</taxon>
        <taxon>Pentapetalae</taxon>
        <taxon>rosids</taxon>
        <taxon>malvids</taxon>
        <taxon>Brassicales</taxon>
        <taxon>Brassicaceae</taxon>
        <taxon>Coluteocarpeae</taxon>
        <taxon>Microthlaspi</taxon>
    </lineage>
</organism>
<dbReference type="Gene3D" id="3.90.228.10">
    <property type="match status" value="1"/>
</dbReference>
<dbReference type="EMBL" id="CACVBM020000110">
    <property type="protein sequence ID" value="CAA7014341.1"/>
    <property type="molecule type" value="Genomic_DNA"/>
</dbReference>
<evidence type="ECO:0000313" key="8">
    <source>
        <dbReference type="Proteomes" id="UP000467841"/>
    </source>
</evidence>
<evidence type="ECO:0000256" key="4">
    <source>
        <dbReference type="ARBA" id="ARBA00023242"/>
    </source>
</evidence>
<evidence type="ECO:0000256" key="2">
    <source>
        <dbReference type="ARBA" id="ARBA00022473"/>
    </source>
</evidence>